<dbReference type="InterPro" id="IPR009956">
    <property type="entry name" value="Post-segregation_anti-tox_CcdA"/>
</dbReference>
<keyword evidence="2" id="KW-1185">Reference proteome</keyword>
<organism evidence="1 2">
    <name type="scientific">Haematobacter massiliensis</name>
    <dbReference type="NCBI Taxonomy" id="195105"/>
    <lineage>
        <taxon>Bacteria</taxon>
        <taxon>Pseudomonadati</taxon>
        <taxon>Pseudomonadota</taxon>
        <taxon>Alphaproteobacteria</taxon>
        <taxon>Rhodobacterales</taxon>
        <taxon>Paracoccaceae</taxon>
        <taxon>Haematobacter</taxon>
    </lineage>
</organism>
<evidence type="ECO:0000313" key="1">
    <source>
        <dbReference type="EMBL" id="KFI30064.1"/>
    </source>
</evidence>
<dbReference type="STRING" id="195105.CN97_15175"/>
<dbReference type="eggNOG" id="COG5302">
    <property type="taxonomic scope" value="Bacteria"/>
</dbReference>
<dbReference type="Proteomes" id="UP000028826">
    <property type="component" value="Unassembled WGS sequence"/>
</dbReference>
<accession>A0A086Y714</accession>
<sequence length="81" mass="8947">MRYAMPISAARKPTNLTIDPALLAEARSFGVNLSQAAEAGLRSAVSRARADAWRAENSRAIESSNDWVVENGLPLERFRQF</sequence>
<dbReference type="OrthoDB" id="7191115at2"/>
<dbReference type="Pfam" id="PF07362">
    <property type="entry name" value="CcdA"/>
    <property type="match status" value="1"/>
</dbReference>
<evidence type="ECO:0000313" key="2">
    <source>
        <dbReference type="Proteomes" id="UP000028826"/>
    </source>
</evidence>
<dbReference type="EMBL" id="JGYG01000004">
    <property type="protein sequence ID" value="KFI30064.1"/>
    <property type="molecule type" value="Genomic_DNA"/>
</dbReference>
<name>A0A086Y714_9RHOB</name>
<gene>
    <name evidence="1" type="ORF">CN97_15175</name>
</gene>
<protein>
    <submittedName>
        <fullName evidence="1">Post-segregation antitoxin CcdA</fullName>
    </submittedName>
</protein>
<reference evidence="1 2" key="1">
    <citation type="submission" date="2014-03" db="EMBL/GenBank/DDBJ databases">
        <title>Genome of Haematobacter massiliensis CCUG 47968.</title>
        <authorList>
            <person name="Wang D."/>
            <person name="Wang G."/>
        </authorList>
    </citation>
    <scope>NUCLEOTIDE SEQUENCE [LARGE SCALE GENOMIC DNA]</scope>
    <source>
        <strain evidence="1 2">CCUG 47968</strain>
    </source>
</reference>
<comment type="caution">
    <text evidence="1">The sequence shown here is derived from an EMBL/GenBank/DDBJ whole genome shotgun (WGS) entry which is preliminary data.</text>
</comment>
<proteinExistence type="predicted"/>
<dbReference type="AlphaFoldDB" id="A0A086Y714"/>